<organism evidence="1 2">
    <name type="scientific">Pontibacter toksunensis</name>
    <dbReference type="NCBI Taxonomy" id="1332631"/>
    <lineage>
        <taxon>Bacteria</taxon>
        <taxon>Pseudomonadati</taxon>
        <taxon>Bacteroidota</taxon>
        <taxon>Cytophagia</taxon>
        <taxon>Cytophagales</taxon>
        <taxon>Hymenobacteraceae</taxon>
        <taxon>Pontibacter</taxon>
    </lineage>
</organism>
<proteinExistence type="predicted"/>
<sequence>MNASLLKKLCCPIDKYDLVSKVFVKDEAGEVIEGLLTCPACRRYYPIVYGIPIMTPDEYREQALEAPILQKWGLSIEKADAEVFLLKE</sequence>
<comment type="caution">
    <text evidence="1">The sequence shown here is derived from an EMBL/GenBank/DDBJ whole genome shotgun (WGS) entry which is preliminary data.</text>
</comment>
<dbReference type="RefSeq" id="WP_377484111.1">
    <property type="nucleotide sequence ID" value="NZ_JBHUOX010000006.1"/>
</dbReference>
<name>A0ABW6BUI4_9BACT</name>
<accession>A0ABW6BUI4</accession>
<protein>
    <submittedName>
        <fullName evidence="1">Trm112 family protein</fullName>
    </submittedName>
</protein>
<reference evidence="2" key="1">
    <citation type="journal article" date="2019" name="Int. J. Syst. Evol. Microbiol.">
        <title>The Global Catalogue of Microorganisms (GCM) 10K type strain sequencing project: providing services to taxonomists for standard genome sequencing and annotation.</title>
        <authorList>
            <consortium name="The Broad Institute Genomics Platform"/>
            <consortium name="The Broad Institute Genome Sequencing Center for Infectious Disease"/>
            <person name="Wu L."/>
            <person name="Ma J."/>
        </authorList>
    </citation>
    <scope>NUCLEOTIDE SEQUENCE [LARGE SCALE GENOMIC DNA]</scope>
    <source>
        <strain evidence="2">KCTC 23984</strain>
    </source>
</reference>
<dbReference type="Pfam" id="PF03966">
    <property type="entry name" value="Trm112p"/>
    <property type="match status" value="1"/>
</dbReference>
<evidence type="ECO:0000313" key="2">
    <source>
        <dbReference type="Proteomes" id="UP001597641"/>
    </source>
</evidence>
<evidence type="ECO:0000313" key="1">
    <source>
        <dbReference type="EMBL" id="MFD3000756.1"/>
    </source>
</evidence>
<dbReference type="Gene3D" id="2.20.25.10">
    <property type="match status" value="1"/>
</dbReference>
<dbReference type="SUPFAM" id="SSF158997">
    <property type="entry name" value="Trm112p-like"/>
    <property type="match status" value="1"/>
</dbReference>
<keyword evidence="2" id="KW-1185">Reference proteome</keyword>
<dbReference type="Proteomes" id="UP001597641">
    <property type="component" value="Unassembled WGS sequence"/>
</dbReference>
<dbReference type="EMBL" id="JBHUOX010000006">
    <property type="protein sequence ID" value="MFD3000756.1"/>
    <property type="molecule type" value="Genomic_DNA"/>
</dbReference>
<dbReference type="InterPro" id="IPR005651">
    <property type="entry name" value="Trm112-like"/>
</dbReference>
<gene>
    <name evidence="1" type="ORF">ACFS7Z_10320</name>
</gene>